<accession>A0A2P6PL18</accession>
<dbReference type="Gene3D" id="3.30.420.40">
    <property type="match status" value="1"/>
</dbReference>
<sequence>MLILYYSLIECIEEELYICVYLRLIRVEGHENKPKILIKHNGKTKQFAPEEISSMILAKMRETAEAYLGSHVKNAVITVPAYFNNSQRQATKNAGLIAGLKVMRIIIRTNSCSNCLWP</sequence>
<comment type="similarity">
    <text evidence="1">Belongs to the heat shock protein 70 family.</text>
</comment>
<gene>
    <name evidence="4" type="ORF">RchiOBHm_Chr6g0252371</name>
</gene>
<evidence type="ECO:0000256" key="1">
    <source>
        <dbReference type="ARBA" id="ARBA00007381"/>
    </source>
</evidence>
<dbReference type="InterPro" id="IPR043129">
    <property type="entry name" value="ATPase_NBD"/>
</dbReference>
<keyword evidence="3" id="KW-0067">ATP-binding</keyword>
<dbReference type="Pfam" id="PF00012">
    <property type="entry name" value="HSP70"/>
    <property type="match status" value="1"/>
</dbReference>
<evidence type="ECO:0000313" key="4">
    <source>
        <dbReference type="EMBL" id="PRQ22628.1"/>
    </source>
</evidence>
<reference evidence="4 5" key="1">
    <citation type="journal article" date="2018" name="Nat. Genet.">
        <title>The Rosa genome provides new insights in the design of modern roses.</title>
        <authorList>
            <person name="Bendahmane M."/>
        </authorList>
    </citation>
    <scope>NUCLEOTIDE SEQUENCE [LARGE SCALE GENOMIC DNA]</scope>
    <source>
        <strain evidence="5">cv. Old Blush</strain>
    </source>
</reference>
<dbReference type="OMA" id="RIIIRTN"/>
<keyword evidence="5" id="KW-1185">Reference proteome</keyword>
<dbReference type="InterPro" id="IPR013126">
    <property type="entry name" value="Hsp_70_fam"/>
</dbReference>
<protein>
    <submittedName>
        <fullName evidence="4">Putative Heat shock protein 70 family</fullName>
    </submittedName>
</protein>
<dbReference type="AlphaFoldDB" id="A0A2P6PL18"/>
<dbReference type="EMBL" id="PDCK01000044">
    <property type="protein sequence ID" value="PRQ22628.1"/>
    <property type="molecule type" value="Genomic_DNA"/>
</dbReference>
<dbReference type="PANTHER" id="PTHR19375">
    <property type="entry name" value="HEAT SHOCK PROTEIN 70KDA"/>
    <property type="match status" value="1"/>
</dbReference>
<name>A0A2P6PL18_ROSCH</name>
<dbReference type="Proteomes" id="UP000238479">
    <property type="component" value="Chromosome 6"/>
</dbReference>
<dbReference type="GO" id="GO:0005524">
    <property type="term" value="F:ATP binding"/>
    <property type="evidence" value="ECO:0007669"/>
    <property type="project" value="UniProtKB-KW"/>
</dbReference>
<keyword evidence="2" id="KW-0547">Nucleotide-binding</keyword>
<dbReference type="GO" id="GO:0140662">
    <property type="term" value="F:ATP-dependent protein folding chaperone"/>
    <property type="evidence" value="ECO:0007669"/>
    <property type="project" value="InterPro"/>
</dbReference>
<evidence type="ECO:0000256" key="3">
    <source>
        <dbReference type="ARBA" id="ARBA00022840"/>
    </source>
</evidence>
<evidence type="ECO:0000313" key="5">
    <source>
        <dbReference type="Proteomes" id="UP000238479"/>
    </source>
</evidence>
<organism evidence="4 5">
    <name type="scientific">Rosa chinensis</name>
    <name type="common">China rose</name>
    <dbReference type="NCBI Taxonomy" id="74649"/>
    <lineage>
        <taxon>Eukaryota</taxon>
        <taxon>Viridiplantae</taxon>
        <taxon>Streptophyta</taxon>
        <taxon>Embryophyta</taxon>
        <taxon>Tracheophyta</taxon>
        <taxon>Spermatophyta</taxon>
        <taxon>Magnoliopsida</taxon>
        <taxon>eudicotyledons</taxon>
        <taxon>Gunneridae</taxon>
        <taxon>Pentapetalae</taxon>
        <taxon>rosids</taxon>
        <taxon>fabids</taxon>
        <taxon>Rosales</taxon>
        <taxon>Rosaceae</taxon>
        <taxon>Rosoideae</taxon>
        <taxon>Rosoideae incertae sedis</taxon>
        <taxon>Rosa</taxon>
    </lineage>
</organism>
<dbReference type="SUPFAM" id="SSF53067">
    <property type="entry name" value="Actin-like ATPase domain"/>
    <property type="match status" value="1"/>
</dbReference>
<evidence type="ECO:0000256" key="2">
    <source>
        <dbReference type="ARBA" id="ARBA00022741"/>
    </source>
</evidence>
<dbReference type="STRING" id="74649.A0A2P6PL18"/>
<comment type="caution">
    <text evidence="4">The sequence shown here is derived from an EMBL/GenBank/DDBJ whole genome shotgun (WGS) entry which is preliminary data.</text>
</comment>
<keyword evidence="4" id="KW-0346">Stress response</keyword>
<proteinExistence type="inferred from homology"/>
<dbReference type="FunFam" id="3.30.420.40:FF:000545">
    <property type="entry name" value="Endoplasmic reticulum chaperone BiP"/>
    <property type="match status" value="1"/>
</dbReference>
<dbReference type="Gramene" id="PRQ22628">
    <property type="protein sequence ID" value="PRQ22628"/>
    <property type="gene ID" value="RchiOBHm_Chr6g0252371"/>
</dbReference>